<dbReference type="Gene3D" id="3.30.70.330">
    <property type="match status" value="1"/>
</dbReference>
<dbReference type="EMBL" id="JAIFRP010000142">
    <property type="protein sequence ID" value="KAK2578882.1"/>
    <property type="molecule type" value="Genomic_DNA"/>
</dbReference>
<name>A0AAD9VM89_9HYME</name>
<evidence type="ECO:0000256" key="7">
    <source>
        <dbReference type="ARBA" id="ARBA00023187"/>
    </source>
</evidence>
<comment type="subcellular location">
    <subcellularLocation>
        <location evidence="2">Cytoplasm</location>
    </subcellularLocation>
    <subcellularLocation>
        <location evidence="1">Nucleus</location>
    </subcellularLocation>
</comment>
<keyword evidence="7" id="KW-0508">mRNA splicing</keyword>
<dbReference type="GO" id="GO:0006397">
    <property type="term" value="P:mRNA processing"/>
    <property type="evidence" value="ECO:0007669"/>
    <property type="project" value="UniProtKB-KW"/>
</dbReference>
<dbReference type="SUPFAM" id="SSF54928">
    <property type="entry name" value="RNA-binding domain, RBD"/>
    <property type="match status" value="1"/>
</dbReference>
<protein>
    <recommendedName>
        <fullName evidence="10">RRM domain-containing protein</fullName>
    </recommendedName>
</protein>
<sequence>MCAHGWDITRNGTVPTYTHRHATTTNIVIVLAPVCRRRRRRRRRCEHSCVIVLLSSLPPSQVNAQRSSSSCSINIDARCVARARVFLRGPGARWIINRHLGLFYVGTGLKKITTTRKKNFARTKEGVKIEQVVLSSGGDLAKIWRMLMPGAAGLSAVGAVGAPGPDELVSGLGALAGATPQQKDTTWTKLFVGGLPYHTTDKSLREHFNVYGDIEEAVVITDRQTGKSRGYGFVIMGDRPAAERACKDPNPIIDGRKANVNLAILGAKPRGNLQATFPFATGIRAGYPAVLPGQYGVPPGYVYQSPYLATAAPGGLVPLPATQLSHAAAVAAASQFYEYQNAAAAAATYPGTSYNFAEAYPYSSAAAAANAAAASYVTPYTYATLPGAAGLPAAAAAAATAAGAAFPGLPYQTTPQEARLQ</sequence>
<organism evidence="11 12">
    <name type="scientific">Odynerus spinipes</name>
    <dbReference type="NCBI Taxonomy" id="1348599"/>
    <lineage>
        <taxon>Eukaryota</taxon>
        <taxon>Metazoa</taxon>
        <taxon>Ecdysozoa</taxon>
        <taxon>Arthropoda</taxon>
        <taxon>Hexapoda</taxon>
        <taxon>Insecta</taxon>
        <taxon>Pterygota</taxon>
        <taxon>Neoptera</taxon>
        <taxon>Endopterygota</taxon>
        <taxon>Hymenoptera</taxon>
        <taxon>Apocrita</taxon>
        <taxon>Aculeata</taxon>
        <taxon>Vespoidea</taxon>
        <taxon>Vespidae</taxon>
        <taxon>Eumeninae</taxon>
        <taxon>Odynerus</taxon>
    </lineage>
</organism>
<dbReference type="PANTHER" id="PTHR48024">
    <property type="entry name" value="GEO13361P1-RELATED"/>
    <property type="match status" value="1"/>
</dbReference>
<feature type="domain" description="RRM" evidence="10">
    <location>
        <begin position="188"/>
        <end position="265"/>
    </location>
</feature>
<reference evidence="11" key="2">
    <citation type="journal article" date="2023" name="Commun. Biol.">
        <title>Intrasexual cuticular hydrocarbon dimorphism in a wasp sheds light on hydrocarbon biosynthesis genes in Hymenoptera.</title>
        <authorList>
            <person name="Moris V.C."/>
            <person name="Podsiadlowski L."/>
            <person name="Martin S."/>
            <person name="Oeyen J.P."/>
            <person name="Donath A."/>
            <person name="Petersen M."/>
            <person name="Wilbrandt J."/>
            <person name="Misof B."/>
            <person name="Liedtke D."/>
            <person name="Thamm M."/>
            <person name="Scheiner R."/>
            <person name="Schmitt T."/>
            <person name="Niehuis O."/>
        </authorList>
    </citation>
    <scope>NUCLEOTIDE SEQUENCE</scope>
    <source>
        <strain evidence="11">GBR_01_08_01A</strain>
    </source>
</reference>
<evidence type="ECO:0000256" key="8">
    <source>
        <dbReference type="ARBA" id="ARBA00023242"/>
    </source>
</evidence>
<keyword evidence="5" id="KW-0221">Differentiation</keyword>
<dbReference type="GO" id="GO:0008380">
    <property type="term" value="P:RNA splicing"/>
    <property type="evidence" value="ECO:0007669"/>
    <property type="project" value="UniProtKB-KW"/>
</dbReference>
<keyword evidence="8" id="KW-0539">Nucleus</keyword>
<dbReference type="InterPro" id="IPR035979">
    <property type="entry name" value="RBD_domain_sf"/>
</dbReference>
<evidence type="ECO:0000256" key="4">
    <source>
        <dbReference type="ARBA" id="ARBA00022664"/>
    </source>
</evidence>
<evidence type="ECO:0000313" key="11">
    <source>
        <dbReference type="EMBL" id="KAK2578882.1"/>
    </source>
</evidence>
<dbReference type="Proteomes" id="UP001258017">
    <property type="component" value="Unassembled WGS sequence"/>
</dbReference>
<dbReference type="GO" id="GO:0005634">
    <property type="term" value="C:nucleus"/>
    <property type="evidence" value="ECO:0007669"/>
    <property type="project" value="UniProtKB-SubCell"/>
</dbReference>
<dbReference type="FunFam" id="3.30.70.330:FF:000077">
    <property type="entry name" value="RNA-binding motif protein 24"/>
    <property type="match status" value="1"/>
</dbReference>
<dbReference type="InterPro" id="IPR012677">
    <property type="entry name" value="Nucleotide-bd_a/b_plait_sf"/>
</dbReference>
<dbReference type="GO" id="GO:0005829">
    <property type="term" value="C:cytosol"/>
    <property type="evidence" value="ECO:0007669"/>
    <property type="project" value="TreeGrafter"/>
</dbReference>
<evidence type="ECO:0000313" key="12">
    <source>
        <dbReference type="Proteomes" id="UP001258017"/>
    </source>
</evidence>
<dbReference type="AlphaFoldDB" id="A0AAD9VM89"/>
<dbReference type="Pfam" id="PF00076">
    <property type="entry name" value="RRM_1"/>
    <property type="match status" value="1"/>
</dbReference>
<evidence type="ECO:0000259" key="10">
    <source>
        <dbReference type="PROSITE" id="PS50102"/>
    </source>
</evidence>
<dbReference type="PROSITE" id="PS50102">
    <property type="entry name" value="RRM"/>
    <property type="match status" value="1"/>
</dbReference>
<reference evidence="11" key="1">
    <citation type="submission" date="2021-08" db="EMBL/GenBank/DDBJ databases">
        <authorList>
            <person name="Misof B."/>
            <person name="Oliver O."/>
            <person name="Podsiadlowski L."/>
            <person name="Donath A."/>
            <person name="Peters R."/>
            <person name="Mayer C."/>
            <person name="Rust J."/>
            <person name="Gunkel S."/>
            <person name="Lesny P."/>
            <person name="Martin S."/>
            <person name="Oeyen J.P."/>
            <person name="Petersen M."/>
            <person name="Panagiotis P."/>
            <person name="Wilbrandt J."/>
            <person name="Tanja T."/>
        </authorList>
    </citation>
    <scope>NUCLEOTIDE SEQUENCE</scope>
    <source>
        <strain evidence="11">GBR_01_08_01A</strain>
        <tissue evidence="11">Thorax + abdomen</tissue>
    </source>
</reference>
<evidence type="ECO:0000256" key="3">
    <source>
        <dbReference type="ARBA" id="ARBA00022490"/>
    </source>
</evidence>
<dbReference type="SMART" id="SM00360">
    <property type="entry name" value="RRM"/>
    <property type="match status" value="1"/>
</dbReference>
<gene>
    <name evidence="11" type="ORF">KPH14_009748</name>
</gene>
<dbReference type="PANTHER" id="PTHR48024:SF56">
    <property type="entry name" value="HETEROGENEOUS NUCLEAR RIBONUCLEOPROTEIN A0"/>
    <property type="match status" value="1"/>
</dbReference>
<dbReference type="InterPro" id="IPR050886">
    <property type="entry name" value="RNA-binding_reg"/>
</dbReference>
<dbReference type="GO" id="GO:0003730">
    <property type="term" value="F:mRNA 3'-UTR binding"/>
    <property type="evidence" value="ECO:0007669"/>
    <property type="project" value="TreeGrafter"/>
</dbReference>
<keyword evidence="3" id="KW-0963">Cytoplasm</keyword>
<evidence type="ECO:0000256" key="2">
    <source>
        <dbReference type="ARBA" id="ARBA00004496"/>
    </source>
</evidence>
<comment type="caution">
    <text evidence="11">The sequence shown here is derived from an EMBL/GenBank/DDBJ whole genome shotgun (WGS) entry which is preliminary data.</text>
</comment>
<accession>A0AAD9VM89</accession>
<evidence type="ECO:0000256" key="5">
    <source>
        <dbReference type="ARBA" id="ARBA00022782"/>
    </source>
</evidence>
<dbReference type="InterPro" id="IPR000504">
    <property type="entry name" value="RRM_dom"/>
</dbReference>
<evidence type="ECO:0000256" key="6">
    <source>
        <dbReference type="ARBA" id="ARBA00022884"/>
    </source>
</evidence>
<dbReference type="GO" id="GO:0030154">
    <property type="term" value="P:cell differentiation"/>
    <property type="evidence" value="ECO:0007669"/>
    <property type="project" value="UniProtKB-KW"/>
</dbReference>
<keyword evidence="4" id="KW-0507">mRNA processing</keyword>
<dbReference type="CDD" id="cd12384">
    <property type="entry name" value="RRM_RBM24_RBM38_like"/>
    <property type="match status" value="1"/>
</dbReference>
<keyword evidence="12" id="KW-1185">Reference proteome</keyword>
<keyword evidence="6 9" id="KW-0694">RNA-binding</keyword>
<proteinExistence type="predicted"/>
<evidence type="ECO:0000256" key="1">
    <source>
        <dbReference type="ARBA" id="ARBA00004123"/>
    </source>
</evidence>
<evidence type="ECO:0000256" key="9">
    <source>
        <dbReference type="PROSITE-ProRule" id="PRU00176"/>
    </source>
</evidence>